<reference evidence="1 2" key="3">
    <citation type="journal article" date="2010" name="BMC Genomics">
        <title>Transcriptome sequencing and comparative analysis of cucumber flowers with different sex types.</title>
        <authorList>
            <person name="Guo S."/>
            <person name="Zheng Y."/>
            <person name="Joung J.G."/>
            <person name="Liu S."/>
            <person name="Zhang Z."/>
            <person name="Crasta O.R."/>
            <person name="Sobral B.W."/>
            <person name="Xu Y."/>
            <person name="Huang S."/>
            <person name="Fei Z."/>
        </authorList>
    </citation>
    <scope>NUCLEOTIDE SEQUENCE [LARGE SCALE GENOMIC DNA]</scope>
    <source>
        <strain evidence="2">cv. 9930</strain>
    </source>
</reference>
<sequence>MPMKLPTKIRPFLPFSTFNLHNHTCYLQPQSLFYRKYACLSLSITSLPPSQLSQKSESKLLCSAVKISFLALYSLFDFDSKPNPYLFSCEILEFPHAYSYL</sequence>
<reference evidence="1 2" key="4">
    <citation type="journal article" date="2011" name="BMC Genomics">
        <title>RNA-Seq improves annotation of protein-coding genes in the cucumber genome.</title>
        <authorList>
            <person name="Li Z."/>
            <person name="Zhang Z."/>
            <person name="Yan P."/>
            <person name="Huang S."/>
            <person name="Fei Z."/>
            <person name="Lin K."/>
        </authorList>
    </citation>
    <scope>NUCLEOTIDE SEQUENCE [LARGE SCALE GENOMIC DNA]</scope>
    <source>
        <strain evidence="2">cv. 9930</strain>
    </source>
</reference>
<evidence type="ECO:0000313" key="2">
    <source>
        <dbReference type="Proteomes" id="UP000029981"/>
    </source>
</evidence>
<evidence type="ECO:0000313" key="1">
    <source>
        <dbReference type="EMBL" id="KGN53071.1"/>
    </source>
</evidence>
<protein>
    <submittedName>
        <fullName evidence="1">Uncharacterized protein</fullName>
    </submittedName>
</protein>
<organism evidence="1 2">
    <name type="scientific">Cucumis sativus</name>
    <name type="common">Cucumber</name>
    <dbReference type="NCBI Taxonomy" id="3659"/>
    <lineage>
        <taxon>Eukaryota</taxon>
        <taxon>Viridiplantae</taxon>
        <taxon>Streptophyta</taxon>
        <taxon>Embryophyta</taxon>
        <taxon>Tracheophyta</taxon>
        <taxon>Spermatophyta</taxon>
        <taxon>Magnoliopsida</taxon>
        <taxon>eudicotyledons</taxon>
        <taxon>Gunneridae</taxon>
        <taxon>Pentapetalae</taxon>
        <taxon>rosids</taxon>
        <taxon>fabids</taxon>
        <taxon>Cucurbitales</taxon>
        <taxon>Cucurbitaceae</taxon>
        <taxon>Benincaseae</taxon>
        <taxon>Cucumis</taxon>
    </lineage>
</organism>
<proteinExistence type="predicted"/>
<gene>
    <name evidence="1" type="ORF">Csa_4G015120</name>
</gene>
<dbReference type="AlphaFoldDB" id="A0A0A0KYZ7"/>
<dbReference type="Gramene" id="KGN53071">
    <property type="protein sequence ID" value="KGN53071"/>
    <property type="gene ID" value="Csa_4G015120"/>
</dbReference>
<keyword evidence="2" id="KW-1185">Reference proteome</keyword>
<reference evidence="1 2" key="1">
    <citation type="journal article" date="2009" name="Nat. Genet.">
        <title>The genome of the cucumber, Cucumis sativus L.</title>
        <authorList>
            <person name="Huang S."/>
            <person name="Li R."/>
            <person name="Zhang Z."/>
            <person name="Li L."/>
            <person name="Gu X."/>
            <person name="Fan W."/>
            <person name="Lucas W.J."/>
            <person name="Wang X."/>
            <person name="Xie B."/>
            <person name="Ni P."/>
            <person name="Ren Y."/>
            <person name="Zhu H."/>
            <person name="Li J."/>
            <person name="Lin K."/>
            <person name="Jin W."/>
            <person name="Fei Z."/>
            <person name="Li G."/>
            <person name="Staub J."/>
            <person name="Kilian A."/>
            <person name="van der Vossen E.A."/>
            <person name="Wu Y."/>
            <person name="Guo J."/>
            <person name="He J."/>
            <person name="Jia Z."/>
            <person name="Ren Y."/>
            <person name="Tian G."/>
            <person name="Lu Y."/>
            <person name="Ruan J."/>
            <person name="Qian W."/>
            <person name="Wang M."/>
            <person name="Huang Q."/>
            <person name="Li B."/>
            <person name="Xuan Z."/>
            <person name="Cao J."/>
            <person name="Asan"/>
            <person name="Wu Z."/>
            <person name="Zhang J."/>
            <person name="Cai Q."/>
            <person name="Bai Y."/>
            <person name="Zhao B."/>
            <person name="Han Y."/>
            <person name="Li Y."/>
            <person name="Li X."/>
            <person name="Wang S."/>
            <person name="Shi Q."/>
            <person name="Liu S."/>
            <person name="Cho W.K."/>
            <person name="Kim J.Y."/>
            <person name="Xu Y."/>
            <person name="Heller-Uszynska K."/>
            <person name="Miao H."/>
            <person name="Cheng Z."/>
            <person name="Zhang S."/>
            <person name="Wu J."/>
            <person name="Yang Y."/>
            <person name="Kang H."/>
            <person name="Li M."/>
            <person name="Liang H."/>
            <person name="Ren X."/>
            <person name="Shi Z."/>
            <person name="Wen M."/>
            <person name="Jian M."/>
            <person name="Yang H."/>
            <person name="Zhang G."/>
            <person name="Yang Z."/>
            <person name="Chen R."/>
            <person name="Liu S."/>
            <person name="Li J."/>
            <person name="Ma L."/>
            <person name="Liu H."/>
            <person name="Zhou Y."/>
            <person name="Zhao J."/>
            <person name="Fang X."/>
            <person name="Li G."/>
            <person name="Fang L."/>
            <person name="Li Y."/>
            <person name="Liu D."/>
            <person name="Zheng H."/>
            <person name="Zhang Y."/>
            <person name="Qin N."/>
            <person name="Li Z."/>
            <person name="Yang G."/>
            <person name="Yang S."/>
            <person name="Bolund L."/>
            <person name="Kristiansen K."/>
            <person name="Zheng H."/>
            <person name="Li S."/>
            <person name="Zhang X."/>
            <person name="Yang H."/>
            <person name="Wang J."/>
            <person name="Sun R."/>
            <person name="Zhang B."/>
            <person name="Jiang S."/>
            <person name="Wang J."/>
            <person name="Du Y."/>
            <person name="Li S."/>
        </authorList>
    </citation>
    <scope>NUCLEOTIDE SEQUENCE [LARGE SCALE GENOMIC DNA]</scope>
    <source>
        <strain evidence="2">cv. 9930</strain>
    </source>
</reference>
<accession>A0A0A0KYZ7</accession>
<name>A0A0A0KYZ7_CUCSA</name>
<dbReference type="EMBL" id="CM002925">
    <property type="protein sequence ID" value="KGN53071.1"/>
    <property type="molecule type" value="Genomic_DNA"/>
</dbReference>
<reference evidence="1 2" key="2">
    <citation type="journal article" date="2009" name="PLoS ONE">
        <title>An integrated genetic and cytogenetic map of the cucumber genome.</title>
        <authorList>
            <person name="Ren Y."/>
            <person name="Zhang Z."/>
            <person name="Liu J."/>
            <person name="Staub J.E."/>
            <person name="Han Y."/>
            <person name="Cheng Z."/>
            <person name="Li X."/>
            <person name="Lu J."/>
            <person name="Miao H."/>
            <person name="Kang H."/>
            <person name="Xie B."/>
            <person name="Gu X."/>
            <person name="Wang X."/>
            <person name="Du Y."/>
            <person name="Jin W."/>
            <person name="Huang S."/>
        </authorList>
    </citation>
    <scope>NUCLEOTIDE SEQUENCE [LARGE SCALE GENOMIC DNA]</scope>
    <source>
        <strain evidence="2">cv. 9930</strain>
    </source>
</reference>
<dbReference type="Proteomes" id="UP000029981">
    <property type="component" value="Chromosome 4"/>
</dbReference>